<evidence type="ECO:0000313" key="5">
    <source>
        <dbReference type="Proteomes" id="UP001366085"/>
    </source>
</evidence>
<dbReference type="EC" id="3.1.-.-" evidence="4"/>
<sequence>MTSSKSILSTLFGVLGKLLSGGENRPQPVNPPRPQATLRPDGVGSGRDTTRREAGDEPGRMAGTATVQVDPERIHDVQVEYAPARNNLPDSGEVIWTWVPYEENDGRGKDRPVLVIGQHTAQRVYAVRMTSKPHGGDRDFLSIGSGRWDNQGRESWVDIEQLYSVHEGAMRREAAVLDAGRYGRVAQALITRYGWARD</sequence>
<evidence type="ECO:0000256" key="2">
    <source>
        <dbReference type="ARBA" id="ARBA00022649"/>
    </source>
</evidence>
<dbReference type="SUPFAM" id="SSF50118">
    <property type="entry name" value="Cell growth inhibitor/plasmid maintenance toxic component"/>
    <property type="match status" value="1"/>
</dbReference>
<comment type="caution">
    <text evidence="4">The sequence shown here is derived from an EMBL/GenBank/DDBJ whole genome shotgun (WGS) entry which is preliminary data.</text>
</comment>
<dbReference type="RefSeq" id="WP_337320714.1">
    <property type="nucleotide sequence ID" value="NZ_JBBDGN010000011.1"/>
</dbReference>
<dbReference type="EMBL" id="JBBDGN010000011">
    <property type="protein sequence ID" value="MEJ1092305.1"/>
    <property type="molecule type" value="Genomic_DNA"/>
</dbReference>
<keyword evidence="4" id="KW-0378">Hydrolase</keyword>
<protein>
    <submittedName>
        <fullName evidence="4">Type II toxin-antitoxin system PemK/MazF family toxin</fullName>
        <ecNumber evidence="4">3.1.-.-</ecNumber>
    </submittedName>
</protein>
<evidence type="ECO:0000256" key="3">
    <source>
        <dbReference type="SAM" id="MobiDB-lite"/>
    </source>
</evidence>
<comment type="similarity">
    <text evidence="1">Belongs to the PemK/MazF family.</text>
</comment>
<dbReference type="InterPro" id="IPR003477">
    <property type="entry name" value="PemK-like"/>
</dbReference>
<organism evidence="4 5">
    <name type="scientific">Microbacterium istanbulense</name>
    <dbReference type="NCBI Taxonomy" id="3122049"/>
    <lineage>
        <taxon>Bacteria</taxon>
        <taxon>Bacillati</taxon>
        <taxon>Actinomycetota</taxon>
        <taxon>Actinomycetes</taxon>
        <taxon>Micrococcales</taxon>
        <taxon>Microbacteriaceae</taxon>
        <taxon>Microbacterium</taxon>
    </lineage>
</organism>
<dbReference type="GO" id="GO:0016787">
    <property type="term" value="F:hydrolase activity"/>
    <property type="evidence" value="ECO:0007669"/>
    <property type="project" value="UniProtKB-KW"/>
</dbReference>
<name>A0ABU8LMR5_9MICO</name>
<keyword evidence="5" id="KW-1185">Reference proteome</keyword>
<keyword evidence="2" id="KW-1277">Toxin-antitoxin system</keyword>
<dbReference type="Gene3D" id="2.30.30.110">
    <property type="match status" value="1"/>
</dbReference>
<feature type="compositionally biased region" description="Basic and acidic residues" evidence="3">
    <location>
        <begin position="48"/>
        <end position="59"/>
    </location>
</feature>
<evidence type="ECO:0000313" key="4">
    <source>
        <dbReference type="EMBL" id="MEJ1092305.1"/>
    </source>
</evidence>
<feature type="region of interest" description="Disordered" evidence="3">
    <location>
        <begin position="19"/>
        <end position="64"/>
    </location>
</feature>
<dbReference type="Proteomes" id="UP001366085">
    <property type="component" value="Unassembled WGS sequence"/>
</dbReference>
<gene>
    <name evidence="4" type="ORF">WDU93_11480</name>
</gene>
<evidence type="ECO:0000256" key="1">
    <source>
        <dbReference type="ARBA" id="ARBA00007521"/>
    </source>
</evidence>
<proteinExistence type="inferred from homology"/>
<dbReference type="InterPro" id="IPR011067">
    <property type="entry name" value="Plasmid_toxin/cell-grow_inhib"/>
</dbReference>
<accession>A0ABU8LMR5</accession>
<dbReference type="Pfam" id="PF02452">
    <property type="entry name" value="PemK_toxin"/>
    <property type="match status" value="1"/>
</dbReference>
<reference evidence="4 5" key="1">
    <citation type="submission" date="2024-02" db="EMBL/GenBank/DDBJ databases">
        <authorList>
            <person name="Saticioglu I.B."/>
        </authorList>
    </citation>
    <scope>NUCLEOTIDE SEQUENCE [LARGE SCALE GENOMIC DNA]</scope>
    <source>
        <strain evidence="4 5">Mu-43</strain>
    </source>
</reference>